<sequence>MIPITYSSTKDSETTSGILTPHYLLTLGLERTSIDSSLNVDLQNNPDMLAGLTLNTAFLPYLRHLDTSSKETNLDFDFDTVSTGDHIHEETTRLIMGLASIITNLVKNLGKSLSYEKNRNQDSGSKNEYAIFNLGLRRSLKWHFLVADITITILEVDFLKRHKFIVDLTNCKMCNVQTSRQTFEQMMQKGICRLSFGIWVSPINLAPTSTGQWRVYGDYRINDIHCQ</sequence>
<dbReference type="AlphaFoldDB" id="A0A834KQ06"/>
<dbReference type="Proteomes" id="UP000614350">
    <property type="component" value="Unassembled WGS sequence"/>
</dbReference>
<proteinExistence type="predicted"/>
<accession>A0A834KQ06</accession>
<keyword evidence="2" id="KW-1185">Reference proteome</keyword>
<name>A0A834KQ06_VESVU</name>
<gene>
    <name evidence="1" type="ORF">HZH66_000895</name>
</gene>
<evidence type="ECO:0000313" key="2">
    <source>
        <dbReference type="Proteomes" id="UP000614350"/>
    </source>
</evidence>
<protein>
    <submittedName>
        <fullName evidence="1">Uncharacterized protein</fullName>
    </submittedName>
</protein>
<reference evidence="1" key="1">
    <citation type="journal article" date="2020" name="G3 (Bethesda)">
        <title>High-Quality Assemblies for Three Invasive Social Wasps from the &lt;i&gt;Vespula&lt;/i&gt; Genus.</title>
        <authorList>
            <person name="Harrop T.W.R."/>
            <person name="Guhlin J."/>
            <person name="McLaughlin G.M."/>
            <person name="Permina E."/>
            <person name="Stockwell P."/>
            <person name="Gilligan J."/>
            <person name="Le Lec M.F."/>
            <person name="Gruber M.A.M."/>
            <person name="Quinn O."/>
            <person name="Lovegrove M."/>
            <person name="Duncan E.J."/>
            <person name="Remnant E.J."/>
            <person name="Van Eeckhoven J."/>
            <person name="Graham B."/>
            <person name="Knapp R.A."/>
            <person name="Langford K.W."/>
            <person name="Kronenberg Z."/>
            <person name="Press M.O."/>
            <person name="Eacker S.M."/>
            <person name="Wilson-Rankin E.E."/>
            <person name="Purcell J."/>
            <person name="Lester P.J."/>
            <person name="Dearden P.K."/>
        </authorList>
    </citation>
    <scope>NUCLEOTIDE SEQUENCE</scope>
    <source>
        <strain evidence="1">Marl-1</strain>
    </source>
</reference>
<organism evidence="1 2">
    <name type="scientific">Vespula vulgaris</name>
    <name type="common">Yellow jacket</name>
    <name type="synonym">Wasp</name>
    <dbReference type="NCBI Taxonomy" id="7454"/>
    <lineage>
        <taxon>Eukaryota</taxon>
        <taxon>Metazoa</taxon>
        <taxon>Ecdysozoa</taxon>
        <taxon>Arthropoda</taxon>
        <taxon>Hexapoda</taxon>
        <taxon>Insecta</taxon>
        <taxon>Pterygota</taxon>
        <taxon>Neoptera</taxon>
        <taxon>Endopterygota</taxon>
        <taxon>Hymenoptera</taxon>
        <taxon>Apocrita</taxon>
        <taxon>Aculeata</taxon>
        <taxon>Vespoidea</taxon>
        <taxon>Vespidae</taxon>
        <taxon>Vespinae</taxon>
        <taxon>Vespula</taxon>
    </lineage>
</organism>
<comment type="caution">
    <text evidence="1">The sequence shown here is derived from an EMBL/GenBank/DDBJ whole genome shotgun (WGS) entry which is preliminary data.</text>
</comment>
<evidence type="ECO:0000313" key="1">
    <source>
        <dbReference type="EMBL" id="KAF7411999.1"/>
    </source>
</evidence>
<dbReference type="EMBL" id="JACSEA010000001">
    <property type="protein sequence ID" value="KAF7411999.1"/>
    <property type="molecule type" value="Genomic_DNA"/>
</dbReference>